<reference evidence="2 3" key="1">
    <citation type="journal article" date="2013" name="Proc. Natl. Acad. Sci. U.S.A.">
        <title>Fine-scale variation in meiotic recombination in Mimulus inferred from population shotgun sequencing.</title>
        <authorList>
            <person name="Hellsten U."/>
            <person name="Wright K.M."/>
            <person name="Jenkins J."/>
            <person name="Shu S."/>
            <person name="Yuan Y."/>
            <person name="Wessler S.R."/>
            <person name="Schmutz J."/>
            <person name="Willis J.H."/>
            <person name="Rokhsar D.S."/>
        </authorList>
    </citation>
    <scope>NUCLEOTIDE SEQUENCE [LARGE SCALE GENOMIC DNA]</scope>
    <source>
        <strain evidence="3">cv. DUN x IM62</strain>
    </source>
</reference>
<dbReference type="InterPro" id="IPR032675">
    <property type="entry name" value="LRR_dom_sf"/>
</dbReference>
<dbReference type="EMBL" id="KI630195">
    <property type="protein sequence ID" value="EYU45232.1"/>
    <property type="molecule type" value="Genomic_DNA"/>
</dbReference>
<dbReference type="InterPro" id="IPR053781">
    <property type="entry name" value="F-box_AtFBL13-like"/>
</dbReference>
<dbReference type="SUPFAM" id="SSF81383">
    <property type="entry name" value="F-box domain"/>
    <property type="match status" value="1"/>
</dbReference>
<dbReference type="Pfam" id="PF24758">
    <property type="entry name" value="LRR_At5g56370"/>
    <property type="match status" value="1"/>
</dbReference>
<dbReference type="PANTHER" id="PTHR31639:SF42">
    <property type="entry name" value="OS02G0160200 PROTEIN"/>
    <property type="match status" value="1"/>
</dbReference>
<dbReference type="InterPro" id="IPR055411">
    <property type="entry name" value="LRR_FXL15/At3g58940/PEG3-like"/>
</dbReference>
<feature type="domain" description="F-box" evidence="1">
    <location>
        <begin position="14"/>
        <end position="50"/>
    </location>
</feature>
<proteinExistence type="predicted"/>
<accession>A0A022RXJ2</accession>
<sequence length="499" mass="58464">MKKAKGEYTSSDSVDTISELPKDILHRIMYFLTQEEAVRTSVLSKPWRYIWCTRPVLNFSDAAFKGNNQEFIDVIDTNLQRYYDQRLCVDEFHLRISKGYLNHESYRFLEKWIRTLAVIGIKKFRLSNRTENGFVHCLPPVVFEARSLEDLHVYGRIVFSKHLKKLHLEKVYIRDEDFHKAISSSPFAAIETMSLDSCKGLRNVDITNLRNLKNFSFRTKPLAYDHDERCSIEIHPPSLETVKITHCDLWFRRGADFCSLDELYLFGVKSKLDQLSSCKFSSLKVLTMHYCYELKETKLFIDAPNIVKFRYIGEFIPSISFGTTSSRHWSSRIHLLPKNGASSSLWFRKLKELLDSLGQSIFFLFIIDNSENDEGIIIQDGGCEKKHVVVENLGIQSRLSSTFSSLLNGAFSICRPRNIGGYDLRKDIDDIECVQKILMQRESGNQFDQFSQMWFRDLEDVRLQIYDKNRNEWITTSVSELTNFKETEYNYIRFALKWR</sequence>
<evidence type="ECO:0000313" key="2">
    <source>
        <dbReference type="EMBL" id="EYU45232.1"/>
    </source>
</evidence>
<dbReference type="PROSITE" id="PS50181">
    <property type="entry name" value="FBOX"/>
    <property type="match status" value="1"/>
</dbReference>
<dbReference type="InterPro" id="IPR001810">
    <property type="entry name" value="F-box_dom"/>
</dbReference>
<name>A0A022RXJ2_ERYGU</name>
<keyword evidence="3" id="KW-1185">Reference proteome</keyword>
<dbReference type="Gene3D" id="3.80.10.10">
    <property type="entry name" value="Ribonuclease Inhibitor"/>
    <property type="match status" value="1"/>
</dbReference>
<dbReference type="PANTHER" id="PTHR31639">
    <property type="entry name" value="F-BOX PROTEIN-LIKE"/>
    <property type="match status" value="1"/>
</dbReference>
<dbReference type="Pfam" id="PF00646">
    <property type="entry name" value="F-box"/>
    <property type="match status" value="1"/>
</dbReference>
<dbReference type="CDD" id="cd22160">
    <property type="entry name" value="F-box_AtFBL13-like"/>
    <property type="match status" value="1"/>
</dbReference>
<evidence type="ECO:0000313" key="3">
    <source>
        <dbReference type="Proteomes" id="UP000030748"/>
    </source>
</evidence>
<organism evidence="2 3">
    <name type="scientific">Erythranthe guttata</name>
    <name type="common">Yellow monkey flower</name>
    <name type="synonym">Mimulus guttatus</name>
    <dbReference type="NCBI Taxonomy" id="4155"/>
    <lineage>
        <taxon>Eukaryota</taxon>
        <taxon>Viridiplantae</taxon>
        <taxon>Streptophyta</taxon>
        <taxon>Embryophyta</taxon>
        <taxon>Tracheophyta</taxon>
        <taxon>Spermatophyta</taxon>
        <taxon>Magnoliopsida</taxon>
        <taxon>eudicotyledons</taxon>
        <taxon>Gunneridae</taxon>
        <taxon>Pentapetalae</taxon>
        <taxon>asterids</taxon>
        <taxon>lamiids</taxon>
        <taxon>Lamiales</taxon>
        <taxon>Phrymaceae</taxon>
        <taxon>Erythranthe</taxon>
    </lineage>
</organism>
<dbReference type="InterPro" id="IPR036047">
    <property type="entry name" value="F-box-like_dom_sf"/>
</dbReference>
<protein>
    <recommendedName>
        <fullName evidence="1">F-box domain-containing protein</fullName>
    </recommendedName>
</protein>
<dbReference type="SUPFAM" id="SSF52047">
    <property type="entry name" value="RNI-like"/>
    <property type="match status" value="1"/>
</dbReference>
<gene>
    <name evidence="2" type="ORF">MIMGU_mgv1a024083mg</name>
</gene>
<dbReference type="AlphaFoldDB" id="A0A022RXJ2"/>
<dbReference type="Proteomes" id="UP000030748">
    <property type="component" value="Unassembled WGS sequence"/>
</dbReference>
<evidence type="ECO:0000259" key="1">
    <source>
        <dbReference type="PROSITE" id="PS50181"/>
    </source>
</evidence>